<dbReference type="PANTHER" id="PTHR30572">
    <property type="entry name" value="MEMBRANE COMPONENT OF TRANSPORTER-RELATED"/>
    <property type="match status" value="1"/>
</dbReference>
<feature type="transmembrane region" description="Helical" evidence="7">
    <location>
        <begin position="493"/>
        <end position="515"/>
    </location>
</feature>
<feature type="transmembrane region" description="Helical" evidence="7">
    <location>
        <begin position="441"/>
        <end position="465"/>
    </location>
</feature>
<comment type="similarity">
    <text evidence="6">Belongs to the ABC-4 integral membrane protein family.</text>
</comment>
<gene>
    <name evidence="9" type="ORF">GCM10011492_43210</name>
</gene>
<feature type="transmembrane region" description="Helical" evidence="7">
    <location>
        <begin position="774"/>
        <end position="797"/>
    </location>
</feature>
<keyword evidence="5 7" id="KW-0472">Membrane</keyword>
<reference evidence="9" key="1">
    <citation type="journal article" date="2014" name="Int. J. Syst. Evol. Microbiol.">
        <title>Complete genome sequence of Corynebacterium casei LMG S-19264T (=DSM 44701T), isolated from a smear-ripened cheese.</title>
        <authorList>
            <consortium name="US DOE Joint Genome Institute (JGI-PGF)"/>
            <person name="Walter F."/>
            <person name="Albersmeier A."/>
            <person name="Kalinowski J."/>
            <person name="Ruckert C."/>
        </authorList>
    </citation>
    <scope>NUCLEOTIDE SEQUENCE</scope>
    <source>
        <strain evidence="9">CGMCC 1.15085</strain>
    </source>
</reference>
<evidence type="ECO:0000256" key="2">
    <source>
        <dbReference type="ARBA" id="ARBA00022475"/>
    </source>
</evidence>
<feature type="transmembrane region" description="Helical" evidence="7">
    <location>
        <begin position="266"/>
        <end position="288"/>
    </location>
</feature>
<organism evidence="9 10">
    <name type="scientific">Flexivirga endophytica</name>
    <dbReference type="NCBI Taxonomy" id="1849103"/>
    <lineage>
        <taxon>Bacteria</taxon>
        <taxon>Bacillati</taxon>
        <taxon>Actinomycetota</taxon>
        <taxon>Actinomycetes</taxon>
        <taxon>Micrococcales</taxon>
        <taxon>Dermacoccaceae</taxon>
        <taxon>Flexivirga</taxon>
    </lineage>
</organism>
<comment type="caution">
    <text evidence="9">The sequence shown here is derived from an EMBL/GenBank/DDBJ whole genome shotgun (WGS) entry which is preliminary data.</text>
</comment>
<feature type="transmembrane region" description="Helical" evidence="7">
    <location>
        <begin position="319"/>
        <end position="342"/>
    </location>
</feature>
<comment type="subcellular location">
    <subcellularLocation>
        <location evidence="1">Cell membrane</location>
        <topology evidence="1">Multi-pass membrane protein</topology>
    </subcellularLocation>
</comment>
<keyword evidence="2" id="KW-1003">Cell membrane</keyword>
<evidence type="ECO:0000313" key="9">
    <source>
        <dbReference type="EMBL" id="GGB47403.1"/>
    </source>
</evidence>
<evidence type="ECO:0000256" key="1">
    <source>
        <dbReference type="ARBA" id="ARBA00004651"/>
    </source>
</evidence>
<dbReference type="InterPro" id="IPR050250">
    <property type="entry name" value="Macrolide_Exporter_MacB"/>
</dbReference>
<keyword evidence="4 7" id="KW-1133">Transmembrane helix</keyword>
<dbReference type="EMBL" id="BMHI01000008">
    <property type="protein sequence ID" value="GGB47403.1"/>
    <property type="molecule type" value="Genomic_DNA"/>
</dbReference>
<accession>A0A916TIV2</accession>
<evidence type="ECO:0000256" key="3">
    <source>
        <dbReference type="ARBA" id="ARBA00022692"/>
    </source>
</evidence>
<keyword evidence="3 7" id="KW-0812">Transmembrane</keyword>
<sequence>MRLAARDIRKHRGRAALVVLLIGLPLLLISGGGTFAFTKDVNGAEGITRTMGSSQALITSTGDFGGDALTQSVDAGSWGSGFSDPASSLQFPGKPKHPNAHDIQQVTGGSVLPVSKTLHRVRVGDRQVNANFLGIDGRKQAYDGMASLSSGHWPTNAHEVLVSRAGAAHGIPTNGTLTIVYGDGHQTRLTVVGRVETPNAEDLVTLPTSDATNWLLERGDPVRWPEVKHLNRYGLAVASREVIHHPAQAEADPVTDEMNYSPVPPAVWVLLGIGLVIVIALLAGPAFAASGSRHRRALAQLASNGATKRQLRKYVLAQALLLGALAALLSIGLGAVLGAIAAKLYGHWSPTTATPGPVELRWGWGIVVFAVAVVASLIAAFVPAIAASRVNLVAVLRGHVSAAKVRVGWPILGLVIAVAGGAILTATLVSSGINAQDLSPGLMGGTIVGTVALFAGTLMTAPWLLTRLGLIARHLPLPFRVAARDVSRQRGRAVATVGAILATVAALTTLSIAFASSDRASSDAYQPSLPAGEALVTVMQGGTTEATSAAAIVRHAVPDATVVPLRTVRARSNALADAEIIAATPEQLARIFRLDTRDIAVLQSGRALLPAGAPRSITTTIRLVASGRGGATLPAYRSTLKTFESMPTKDGAYRTYRSGVAAAALVSTHTADRLPGGSAVGRLLVRAPDGISASAQQQIDERLTEGSYLYVERGYDSVGAWLYWLIGGVFGLLVLVATLASTALSNAESRADSATLASLGAPASLRRKIAGANAAVVGLFGAVLGLAVGAVAGIAVSNPVSLVTNQNSHHTVTAIPWLQLLVVAIGVPLLAAALAALATRGRVPMTRRVT</sequence>
<evidence type="ECO:0000256" key="6">
    <source>
        <dbReference type="ARBA" id="ARBA00038076"/>
    </source>
</evidence>
<dbReference type="InterPro" id="IPR003838">
    <property type="entry name" value="ABC3_permease_C"/>
</dbReference>
<proteinExistence type="inferred from homology"/>
<name>A0A916TIV2_9MICO</name>
<evidence type="ECO:0000259" key="8">
    <source>
        <dbReference type="Pfam" id="PF02687"/>
    </source>
</evidence>
<feature type="transmembrane region" description="Helical" evidence="7">
    <location>
        <begin position="721"/>
        <end position="740"/>
    </location>
</feature>
<evidence type="ECO:0000313" key="10">
    <source>
        <dbReference type="Proteomes" id="UP000636793"/>
    </source>
</evidence>
<feature type="transmembrane region" description="Helical" evidence="7">
    <location>
        <begin position="817"/>
        <end position="838"/>
    </location>
</feature>
<feature type="domain" description="ABC3 transporter permease C-terminal" evidence="8">
    <location>
        <begin position="725"/>
        <end position="840"/>
    </location>
</feature>
<feature type="domain" description="ABC3 transporter permease C-terminal" evidence="8">
    <location>
        <begin position="272"/>
        <end position="391"/>
    </location>
</feature>
<dbReference type="GO" id="GO:0022857">
    <property type="term" value="F:transmembrane transporter activity"/>
    <property type="evidence" value="ECO:0007669"/>
    <property type="project" value="TreeGrafter"/>
</dbReference>
<evidence type="ECO:0000256" key="5">
    <source>
        <dbReference type="ARBA" id="ARBA00023136"/>
    </source>
</evidence>
<reference evidence="9" key="2">
    <citation type="submission" date="2020-09" db="EMBL/GenBank/DDBJ databases">
        <authorList>
            <person name="Sun Q."/>
            <person name="Zhou Y."/>
        </authorList>
    </citation>
    <scope>NUCLEOTIDE SEQUENCE</scope>
    <source>
        <strain evidence="9">CGMCC 1.15085</strain>
    </source>
</reference>
<feature type="transmembrane region" description="Helical" evidence="7">
    <location>
        <begin position="407"/>
        <end position="429"/>
    </location>
</feature>
<keyword evidence="10" id="KW-1185">Reference proteome</keyword>
<evidence type="ECO:0000256" key="7">
    <source>
        <dbReference type="SAM" id="Phobius"/>
    </source>
</evidence>
<dbReference type="AlphaFoldDB" id="A0A916TIV2"/>
<dbReference type="PANTHER" id="PTHR30572:SF4">
    <property type="entry name" value="ABC TRANSPORTER PERMEASE YTRF"/>
    <property type="match status" value="1"/>
</dbReference>
<dbReference type="GO" id="GO:0005886">
    <property type="term" value="C:plasma membrane"/>
    <property type="evidence" value="ECO:0007669"/>
    <property type="project" value="UniProtKB-SubCell"/>
</dbReference>
<dbReference type="Pfam" id="PF02687">
    <property type="entry name" value="FtsX"/>
    <property type="match status" value="2"/>
</dbReference>
<protein>
    <recommendedName>
        <fullName evidence="8">ABC3 transporter permease C-terminal domain-containing protein</fullName>
    </recommendedName>
</protein>
<evidence type="ECO:0000256" key="4">
    <source>
        <dbReference type="ARBA" id="ARBA00022989"/>
    </source>
</evidence>
<dbReference type="RefSeq" id="WP_188839148.1">
    <property type="nucleotide sequence ID" value="NZ_BMHI01000008.1"/>
</dbReference>
<dbReference type="Proteomes" id="UP000636793">
    <property type="component" value="Unassembled WGS sequence"/>
</dbReference>
<feature type="transmembrane region" description="Helical" evidence="7">
    <location>
        <begin position="362"/>
        <end position="386"/>
    </location>
</feature>